<proteinExistence type="predicted"/>
<dbReference type="Proteomes" id="UP001500192">
    <property type="component" value="Unassembled WGS sequence"/>
</dbReference>
<accession>A0ABP8VP73</accession>
<feature type="domain" description="PucR C-terminal helix-turn-helix" evidence="1">
    <location>
        <begin position="471"/>
        <end position="527"/>
    </location>
</feature>
<dbReference type="InterPro" id="IPR042070">
    <property type="entry name" value="PucR_C-HTH_sf"/>
</dbReference>
<dbReference type="PANTHER" id="PTHR33744:SF17">
    <property type="entry name" value="CONSERVED PROTEIN"/>
    <property type="match status" value="1"/>
</dbReference>
<evidence type="ECO:0000313" key="3">
    <source>
        <dbReference type="Proteomes" id="UP001500192"/>
    </source>
</evidence>
<dbReference type="Gene3D" id="1.10.10.2840">
    <property type="entry name" value="PucR C-terminal helix-turn-helix domain"/>
    <property type="match status" value="1"/>
</dbReference>
<evidence type="ECO:0000259" key="1">
    <source>
        <dbReference type="Pfam" id="PF13556"/>
    </source>
</evidence>
<keyword evidence="3" id="KW-1185">Reference proteome</keyword>
<dbReference type="PANTHER" id="PTHR33744">
    <property type="entry name" value="CARBOHYDRATE DIACID REGULATOR"/>
    <property type="match status" value="1"/>
</dbReference>
<gene>
    <name evidence="2" type="ORF">GCM10023214_71040</name>
</gene>
<name>A0ABP8VP73_9PSEU</name>
<dbReference type="InterPro" id="IPR025736">
    <property type="entry name" value="PucR_C-HTH_dom"/>
</dbReference>
<organism evidence="2 3">
    <name type="scientific">Amycolatopsis dongchuanensis</name>
    <dbReference type="NCBI Taxonomy" id="1070866"/>
    <lineage>
        <taxon>Bacteria</taxon>
        <taxon>Bacillati</taxon>
        <taxon>Actinomycetota</taxon>
        <taxon>Actinomycetes</taxon>
        <taxon>Pseudonocardiales</taxon>
        <taxon>Pseudonocardiaceae</taxon>
        <taxon>Amycolatopsis</taxon>
    </lineage>
</organism>
<reference evidence="3" key="1">
    <citation type="journal article" date="2019" name="Int. J. Syst. Evol. Microbiol.">
        <title>The Global Catalogue of Microorganisms (GCM) 10K type strain sequencing project: providing services to taxonomists for standard genome sequencing and annotation.</title>
        <authorList>
            <consortium name="The Broad Institute Genomics Platform"/>
            <consortium name="The Broad Institute Genome Sequencing Center for Infectious Disease"/>
            <person name="Wu L."/>
            <person name="Ma J."/>
        </authorList>
    </citation>
    <scope>NUCLEOTIDE SEQUENCE [LARGE SCALE GENOMIC DNA]</scope>
    <source>
        <strain evidence="3">JCM 18054</strain>
    </source>
</reference>
<protein>
    <submittedName>
        <fullName evidence="2">PucR family transcriptional regulator</fullName>
    </submittedName>
</protein>
<dbReference type="InterPro" id="IPR029016">
    <property type="entry name" value="GAF-like_dom_sf"/>
</dbReference>
<sequence>MGSAPGVLGNLASGGPNAPYAARMVSVREVVERVGPTLLRDVWVPEACPAVADVVIAEPGVATSVAAGDLVLGVAAADVEDAVALVAHSAGRKAAAVLLKPPLAGKQAVRRAAKDAEIALVEVRAATAWAQLVWLLRTVLDAADSEAIDDSDAGAGDLFRLADVIASVVDAPVTIEDVNSRVLAYSARQDLTDPARVSTIMGRRIPDDVLARFRSRGVFRELSRGRQTVFVPAQKDGTLPRLIVPIRMGGELLGSMWAVVRGPVPEERAAAFAHTAPIVALHLLRRRAHEDARRRASAGVLRALLEGKVGPRKAIEELDLGEGPHRVVVVDTPGGDSADGEGLRLALLERISHGIGRRPVATELGGLLYAVVPDGHGPGSWAELRKALADLRLAAGSAVDVGELTRSRAEAEETLGLLRAGLLRDNAGSYDEVWTALVLHRTAAAAAAARVTEFGPLESLREHDRVHRTEYLATLYEWLRFPGDPRAAAAALRIHPNTLRYRMRRLLELVPLDLDDPDVRLALLTQLVVLRWS</sequence>
<dbReference type="EMBL" id="BAABIB010000152">
    <property type="protein sequence ID" value="GAA4667028.1"/>
    <property type="molecule type" value="Genomic_DNA"/>
</dbReference>
<dbReference type="InterPro" id="IPR051448">
    <property type="entry name" value="CdaR-like_regulators"/>
</dbReference>
<dbReference type="Pfam" id="PF13556">
    <property type="entry name" value="HTH_30"/>
    <property type="match status" value="1"/>
</dbReference>
<comment type="caution">
    <text evidence="2">The sequence shown here is derived from an EMBL/GenBank/DDBJ whole genome shotgun (WGS) entry which is preliminary data.</text>
</comment>
<evidence type="ECO:0000313" key="2">
    <source>
        <dbReference type="EMBL" id="GAA4667028.1"/>
    </source>
</evidence>
<dbReference type="Gene3D" id="3.30.450.40">
    <property type="match status" value="1"/>
</dbReference>